<accession>A0A928Z454</accession>
<organism evidence="1 2">
    <name type="scientific">Romeriopsis navalis LEGE 11480</name>
    <dbReference type="NCBI Taxonomy" id="2777977"/>
    <lineage>
        <taxon>Bacteria</taxon>
        <taxon>Bacillati</taxon>
        <taxon>Cyanobacteriota</taxon>
        <taxon>Cyanophyceae</taxon>
        <taxon>Leptolyngbyales</taxon>
        <taxon>Leptolyngbyaceae</taxon>
        <taxon>Romeriopsis</taxon>
        <taxon>Romeriopsis navalis</taxon>
    </lineage>
</organism>
<reference evidence="1" key="1">
    <citation type="submission" date="2020-10" db="EMBL/GenBank/DDBJ databases">
        <authorList>
            <person name="Castelo-Branco R."/>
            <person name="Eusebio N."/>
            <person name="Adriana R."/>
            <person name="Vieira A."/>
            <person name="Brugerolle De Fraissinette N."/>
            <person name="Rezende De Castro R."/>
            <person name="Schneider M.P."/>
            <person name="Vasconcelos V."/>
            <person name="Leao P.N."/>
        </authorList>
    </citation>
    <scope>NUCLEOTIDE SEQUENCE</scope>
    <source>
        <strain evidence="1">LEGE 11480</strain>
    </source>
</reference>
<dbReference type="RefSeq" id="WP_264326226.1">
    <property type="nucleotide sequence ID" value="NZ_JADEXQ010000062.1"/>
</dbReference>
<dbReference type="EMBL" id="JADEXQ010000062">
    <property type="protein sequence ID" value="MBE9031399.1"/>
    <property type="molecule type" value="Genomic_DNA"/>
</dbReference>
<evidence type="ECO:0000313" key="1">
    <source>
        <dbReference type="EMBL" id="MBE9031399.1"/>
    </source>
</evidence>
<evidence type="ECO:0000313" key="2">
    <source>
        <dbReference type="Proteomes" id="UP000625316"/>
    </source>
</evidence>
<dbReference type="Proteomes" id="UP000625316">
    <property type="component" value="Unassembled WGS sequence"/>
</dbReference>
<dbReference type="AlphaFoldDB" id="A0A928Z454"/>
<name>A0A928Z454_9CYAN</name>
<sequence length="62" mass="7050">MNKSSKSLPRLRRASAVVLALYVLYLIKSAMGISLLPGYSAWRVLKLPIQPIMEARYGKSWR</sequence>
<proteinExistence type="predicted"/>
<comment type="caution">
    <text evidence="1">The sequence shown here is derived from an EMBL/GenBank/DDBJ whole genome shotgun (WGS) entry which is preliminary data.</text>
</comment>
<keyword evidence="2" id="KW-1185">Reference proteome</keyword>
<protein>
    <submittedName>
        <fullName evidence="1">Uncharacterized protein</fullName>
    </submittedName>
</protein>
<gene>
    <name evidence="1" type="ORF">IQ266_16820</name>
</gene>